<proteinExistence type="predicted"/>
<name>A0AAW6CW45_9FIRM</name>
<keyword evidence="2" id="KW-0012">Acyltransferase</keyword>
<dbReference type="EC" id="2.3.1.-" evidence="2"/>
<comment type="caution">
    <text evidence="2">The sequence shown here is derived from an EMBL/GenBank/DDBJ whole genome shotgun (WGS) entry which is preliminary data.</text>
</comment>
<dbReference type="Gene3D" id="3.40.630.30">
    <property type="match status" value="1"/>
</dbReference>
<dbReference type="SUPFAM" id="SSF55729">
    <property type="entry name" value="Acyl-CoA N-acyltransferases (Nat)"/>
    <property type="match status" value="1"/>
</dbReference>
<protein>
    <submittedName>
        <fullName evidence="2">GNAT family N-acetyltransferase</fullName>
        <ecNumber evidence="2">2.3.1.-</ecNumber>
    </submittedName>
</protein>
<dbReference type="PROSITE" id="PS51186">
    <property type="entry name" value="GNAT"/>
    <property type="match status" value="1"/>
</dbReference>
<gene>
    <name evidence="2" type="ORF">PNE09_06050</name>
</gene>
<feature type="domain" description="N-acetyltransferase" evidence="1">
    <location>
        <begin position="113"/>
        <end position="255"/>
    </location>
</feature>
<keyword evidence="2" id="KW-0808">Transferase</keyword>
<organism evidence="2 3">
    <name type="scientific">[Eubacterium] siraeum</name>
    <dbReference type="NCBI Taxonomy" id="39492"/>
    <lineage>
        <taxon>Bacteria</taxon>
        <taxon>Bacillati</taxon>
        <taxon>Bacillota</taxon>
        <taxon>Clostridia</taxon>
        <taxon>Eubacteriales</taxon>
        <taxon>Oscillospiraceae</taxon>
        <taxon>Oscillospiraceae incertae sedis</taxon>
    </lineage>
</organism>
<sequence length="255" mass="29054">MTNKEILDIAMQQSAYDTNAKASDFLLDTNVFVKSEIGPLARKYYKEPIACNLVSYGNNIVASVKGEYREIVESYLSKYEFYHCFETPNMHWLDERMKENGYRVCFMAEYFLPDVNGLKRRECNYPLKVLEQKDFANLYLPIWSNALCEDRKQLDVLGVGAYDNGKLIGLAACSADCDDMWQIGVDVLPEYRRQGIASSLTSNLAIEIMDRGKVPFYCCAWSNLKSVKNALRSGFVPGWVEMTVKAASLVENMNK</sequence>
<accession>A0AAW6CW45</accession>
<dbReference type="EMBL" id="JAQLXW010000006">
    <property type="protein sequence ID" value="MDB8003626.1"/>
    <property type="molecule type" value="Genomic_DNA"/>
</dbReference>
<dbReference type="Pfam" id="PF12746">
    <property type="entry name" value="GNAT_acetyltran"/>
    <property type="match status" value="1"/>
</dbReference>
<dbReference type="InterPro" id="IPR000182">
    <property type="entry name" value="GNAT_dom"/>
</dbReference>
<reference evidence="2" key="1">
    <citation type="submission" date="2023-01" db="EMBL/GenBank/DDBJ databases">
        <title>Human gut microbiome strain richness.</title>
        <authorList>
            <person name="Chen-Liaw A."/>
        </authorList>
    </citation>
    <scope>NUCLEOTIDE SEQUENCE</scope>
    <source>
        <strain evidence="2">1001283st1_G1_1001283B150217_161031</strain>
    </source>
</reference>
<evidence type="ECO:0000259" key="1">
    <source>
        <dbReference type="PROSITE" id="PS51186"/>
    </source>
</evidence>
<dbReference type="GO" id="GO:0016747">
    <property type="term" value="F:acyltransferase activity, transferring groups other than amino-acyl groups"/>
    <property type="evidence" value="ECO:0007669"/>
    <property type="project" value="InterPro"/>
</dbReference>
<dbReference type="InterPro" id="IPR016181">
    <property type="entry name" value="Acyl_CoA_acyltransferase"/>
</dbReference>
<dbReference type="CDD" id="cd04301">
    <property type="entry name" value="NAT_SF"/>
    <property type="match status" value="1"/>
</dbReference>
<evidence type="ECO:0000313" key="3">
    <source>
        <dbReference type="Proteomes" id="UP001210809"/>
    </source>
</evidence>
<dbReference type="Proteomes" id="UP001210809">
    <property type="component" value="Unassembled WGS sequence"/>
</dbReference>
<dbReference type="AlphaFoldDB" id="A0AAW6CW45"/>
<dbReference type="InterPro" id="IPR027365">
    <property type="entry name" value="GNAT_acetyltra_YdfB-like"/>
</dbReference>
<evidence type="ECO:0000313" key="2">
    <source>
        <dbReference type="EMBL" id="MDB8003626.1"/>
    </source>
</evidence>